<protein>
    <submittedName>
        <fullName evidence="1">Uncharacterized protein</fullName>
    </submittedName>
</protein>
<keyword evidence="2" id="KW-1185">Reference proteome</keyword>
<dbReference type="AlphaFoldDB" id="A0AAQ3TAT8"/>
<dbReference type="Proteomes" id="UP001341281">
    <property type="component" value="Chromosome 04"/>
</dbReference>
<evidence type="ECO:0000313" key="1">
    <source>
        <dbReference type="EMBL" id="WVZ69750.1"/>
    </source>
</evidence>
<organism evidence="1 2">
    <name type="scientific">Paspalum notatum var. saurae</name>
    <dbReference type="NCBI Taxonomy" id="547442"/>
    <lineage>
        <taxon>Eukaryota</taxon>
        <taxon>Viridiplantae</taxon>
        <taxon>Streptophyta</taxon>
        <taxon>Embryophyta</taxon>
        <taxon>Tracheophyta</taxon>
        <taxon>Spermatophyta</taxon>
        <taxon>Magnoliopsida</taxon>
        <taxon>Liliopsida</taxon>
        <taxon>Poales</taxon>
        <taxon>Poaceae</taxon>
        <taxon>PACMAD clade</taxon>
        <taxon>Panicoideae</taxon>
        <taxon>Andropogonodae</taxon>
        <taxon>Paspaleae</taxon>
        <taxon>Paspalinae</taxon>
        <taxon>Paspalum</taxon>
    </lineage>
</organism>
<dbReference type="EMBL" id="CP144748">
    <property type="protein sequence ID" value="WVZ69750.1"/>
    <property type="molecule type" value="Genomic_DNA"/>
</dbReference>
<dbReference type="PANTHER" id="PTHR33116">
    <property type="entry name" value="REVERSE TRANSCRIPTASE ZINC-BINDING DOMAIN-CONTAINING PROTEIN-RELATED-RELATED"/>
    <property type="match status" value="1"/>
</dbReference>
<accession>A0AAQ3TAT8</accession>
<name>A0AAQ3TAT8_PASNO</name>
<sequence length="269" mass="31339">MVYRKLRNADWRIVEERFENRLSGWQGKLLSVGGRLVLINSMCLQKAQKKKYRLVRWEIVRMPKNQGGLGILDLDTQNKCLLGKWLFKLANENGLWQRLLRNKYLRNETLTQVEKKPGDSQFWSGLMEIKDQFLNLGSFILKNGTQIRSWEDIWLGGTSLKYQYPSLFNIVRKKHATVAEVLGSNPLNVSFRSLEEGNDVLKWQLRKSRIFSLVFCGHFGSQEMMLYLTNAHQNLSCRYFSEEHIGFDYGPSCIEAKNVSMDYSKLAVN</sequence>
<reference evidence="1 2" key="1">
    <citation type="submission" date="2024-02" db="EMBL/GenBank/DDBJ databases">
        <title>High-quality chromosome-scale genome assembly of Pensacola bahiagrass (Paspalum notatum Flugge var. saurae).</title>
        <authorList>
            <person name="Vega J.M."/>
            <person name="Podio M."/>
            <person name="Orjuela J."/>
            <person name="Siena L.A."/>
            <person name="Pessino S.C."/>
            <person name="Combes M.C."/>
            <person name="Mariac C."/>
            <person name="Albertini E."/>
            <person name="Pupilli F."/>
            <person name="Ortiz J.P.A."/>
            <person name="Leblanc O."/>
        </authorList>
    </citation>
    <scope>NUCLEOTIDE SEQUENCE [LARGE SCALE GENOMIC DNA]</scope>
    <source>
        <strain evidence="1">R1</strain>
        <tissue evidence="1">Leaf</tissue>
    </source>
</reference>
<proteinExistence type="predicted"/>
<gene>
    <name evidence="1" type="ORF">U9M48_018486</name>
</gene>
<dbReference type="PANTHER" id="PTHR33116:SF87">
    <property type="entry name" value="OS01G0158850 PROTEIN"/>
    <property type="match status" value="1"/>
</dbReference>
<evidence type="ECO:0000313" key="2">
    <source>
        <dbReference type="Proteomes" id="UP001341281"/>
    </source>
</evidence>